<evidence type="ECO:0000313" key="1">
    <source>
        <dbReference type="EMBL" id="KAI3826975.1"/>
    </source>
</evidence>
<dbReference type="EMBL" id="CM042018">
    <property type="protein sequence ID" value="KAI3826975.1"/>
    <property type="molecule type" value="Genomic_DNA"/>
</dbReference>
<evidence type="ECO:0000313" key="2">
    <source>
        <dbReference type="Proteomes" id="UP001056120"/>
    </source>
</evidence>
<keyword evidence="2" id="KW-1185">Reference proteome</keyword>
<protein>
    <submittedName>
        <fullName evidence="1">Uncharacterized protein</fullName>
    </submittedName>
</protein>
<accession>A0ACB9K450</accession>
<comment type="caution">
    <text evidence="1">The sequence shown here is derived from an EMBL/GenBank/DDBJ whole genome shotgun (WGS) entry which is preliminary data.</text>
</comment>
<proteinExistence type="predicted"/>
<organism evidence="1 2">
    <name type="scientific">Smallanthus sonchifolius</name>
    <dbReference type="NCBI Taxonomy" id="185202"/>
    <lineage>
        <taxon>Eukaryota</taxon>
        <taxon>Viridiplantae</taxon>
        <taxon>Streptophyta</taxon>
        <taxon>Embryophyta</taxon>
        <taxon>Tracheophyta</taxon>
        <taxon>Spermatophyta</taxon>
        <taxon>Magnoliopsida</taxon>
        <taxon>eudicotyledons</taxon>
        <taxon>Gunneridae</taxon>
        <taxon>Pentapetalae</taxon>
        <taxon>asterids</taxon>
        <taxon>campanulids</taxon>
        <taxon>Asterales</taxon>
        <taxon>Asteraceae</taxon>
        <taxon>Asteroideae</taxon>
        <taxon>Heliantheae alliance</taxon>
        <taxon>Millerieae</taxon>
        <taxon>Smallanthus</taxon>
    </lineage>
</organism>
<dbReference type="Proteomes" id="UP001056120">
    <property type="component" value="Linkage Group LG01"/>
</dbReference>
<gene>
    <name evidence="1" type="ORF">L1987_01036</name>
</gene>
<reference evidence="2" key="1">
    <citation type="journal article" date="2022" name="Mol. Ecol. Resour.">
        <title>The genomes of chicory, endive, great burdock and yacon provide insights into Asteraceae palaeo-polyploidization history and plant inulin production.</title>
        <authorList>
            <person name="Fan W."/>
            <person name="Wang S."/>
            <person name="Wang H."/>
            <person name="Wang A."/>
            <person name="Jiang F."/>
            <person name="Liu H."/>
            <person name="Zhao H."/>
            <person name="Xu D."/>
            <person name="Zhang Y."/>
        </authorList>
    </citation>
    <scope>NUCLEOTIDE SEQUENCE [LARGE SCALE GENOMIC DNA]</scope>
    <source>
        <strain evidence="2">cv. Yunnan</strain>
    </source>
</reference>
<sequence length="326" mass="35997">MARGEERWQEAKSRQSYRNEEDRRNVRDQGGAKEKVIVVPNSTKAFSSLCGKALVGRMVDFKTLRTFNLLARDAGVNDMATQYISGMLILLSFKDPGAYKRFLEKDENRSYDVEAEILESDREDGEVGDEILESGLRLALMQIGAITREGFSLFNSMDPSSFKAPSSLTQGKKAHPTNSFLTQPRSRKRQRTDDPFDLNEIIGIIQTPASVPSLEPVPRTVDLNSRPMSDPIQKGVAEVVGGDITDGGQELGQGDNLQVLSRLEEEVHDTIGVGSLIGANLLNFRDEARSVILGEGFNGVSSKISSRLMLECLGRVDVVRSTHLYS</sequence>
<reference evidence="1 2" key="2">
    <citation type="journal article" date="2022" name="Mol. Ecol. Resour.">
        <title>The genomes of chicory, endive, great burdock and yacon provide insights into Asteraceae paleo-polyploidization history and plant inulin production.</title>
        <authorList>
            <person name="Fan W."/>
            <person name="Wang S."/>
            <person name="Wang H."/>
            <person name="Wang A."/>
            <person name="Jiang F."/>
            <person name="Liu H."/>
            <person name="Zhao H."/>
            <person name="Xu D."/>
            <person name="Zhang Y."/>
        </authorList>
    </citation>
    <scope>NUCLEOTIDE SEQUENCE [LARGE SCALE GENOMIC DNA]</scope>
    <source>
        <strain evidence="2">cv. Yunnan</strain>
        <tissue evidence="1">Leaves</tissue>
    </source>
</reference>
<name>A0ACB9K450_9ASTR</name>